<name>A0A255ZTM9_9FLAO</name>
<dbReference type="OrthoDB" id="1235794at2"/>
<dbReference type="PRINTS" id="PR00081">
    <property type="entry name" value="GDHRDH"/>
</dbReference>
<comment type="similarity">
    <text evidence="1 3">Belongs to the short-chain dehydrogenases/reductases (SDR) family.</text>
</comment>
<evidence type="ECO:0000313" key="4">
    <source>
        <dbReference type="EMBL" id="OYQ44781.1"/>
    </source>
</evidence>
<evidence type="ECO:0000256" key="3">
    <source>
        <dbReference type="RuleBase" id="RU000363"/>
    </source>
</evidence>
<evidence type="ECO:0000256" key="2">
    <source>
        <dbReference type="ARBA" id="ARBA00023002"/>
    </source>
</evidence>
<dbReference type="SUPFAM" id="SSF51735">
    <property type="entry name" value="NAD(P)-binding Rossmann-fold domains"/>
    <property type="match status" value="1"/>
</dbReference>
<evidence type="ECO:0008006" key="6">
    <source>
        <dbReference type="Google" id="ProtNLM"/>
    </source>
</evidence>
<dbReference type="CDD" id="cd05374">
    <property type="entry name" value="17beta-HSD-like_SDR_c"/>
    <property type="match status" value="1"/>
</dbReference>
<accession>A0A255ZTM9</accession>
<dbReference type="RefSeq" id="WP_094412221.1">
    <property type="nucleotide sequence ID" value="NZ_NOXV01000153.1"/>
</dbReference>
<dbReference type="InterPro" id="IPR002347">
    <property type="entry name" value="SDR_fam"/>
</dbReference>
<evidence type="ECO:0000313" key="5">
    <source>
        <dbReference type="Proteomes" id="UP000216605"/>
    </source>
</evidence>
<dbReference type="PRINTS" id="PR00080">
    <property type="entry name" value="SDRFAMILY"/>
</dbReference>
<dbReference type="Gene3D" id="3.40.50.720">
    <property type="entry name" value="NAD(P)-binding Rossmann-like Domain"/>
    <property type="match status" value="1"/>
</dbReference>
<dbReference type="InterPro" id="IPR036291">
    <property type="entry name" value="NAD(P)-bd_dom_sf"/>
</dbReference>
<dbReference type="EMBL" id="NOXV01000153">
    <property type="protein sequence ID" value="OYQ44781.1"/>
    <property type="molecule type" value="Genomic_DNA"/>
</dbReference>
<dbReference type="GO" id="GO:0016491">
    <property type="term" value="F:oxidoreductase activity"/>
    <property type="evidence" value="ECO:0007669"/>
    <property type="project" value="UniProtKB-KW"/>
</dbReference>
<organism evidence="4 5">
    <name type="scientific">Flavobacterium cyanobacteriorum</name>
    <dbReference type="NCBI Taxonomy" id="2022802"/>
    <lineage>
        <taxon>Bacteria</taxon>
        <taxon>Pseudomonadati</taxon>
        <taxon>Bacteroidota</taxon>
        <taxon>Flavobacteriia</taxon>
        <taxon>Flavobacteriales</taxon>
        <taxon>Flavobacteriaceae</taxon>
        <taxon>Flavobacterium</taxon>
    </lineage>
</organism>
<dbReference type="Proteomes" id="UP000216605">
    <property type="component" value="Unassembled WGS sequence"/>
</dbReference>
<dbReference type="AlphaFoldDB" id="A0A255ZTM9"/>
<evidence type="ECO:0000256" key="1">
    <source>
        <dbReference type="ARBA" id="ARBA00006484"/>
    </source>
</evidence>
<proteinExistence type="inferred from homology"/>
<protein>
    <recommendedName>
        <fullName evidence="6">Short-chain dehydrogenase/reductase</fullName>
    </recommendedName>
</protein>
<comment type="caution">
    <text evidence="4">The sequence shown here is derived from an EMBL/GenBank/DDBJ whole genome shotgun (WGS) entry which is preliminary data.</text>
</comment>
<reference evidence="4 5" key="1">
    <citation type="submission" date="2017-07" db="EMBL/GenBank/DDBJ databases">
        <title>Flavobacterium cyanobacteriorum sp. nov., isolated from cyanobacterial aggregates in a eutrophic lake.</title>
        <authorList>
            <person name="Cai H."/>
        </authorList>
    </citation>
    <scope>NUCLEOTIDE SEQUENCE [LARGE SCALE GENOMIC DNA]</scope>
    <source>
        <strain evidence="4 5">TH021</strain>
    </source>
</reference>
<keyword evidence="2" id="KW-0560">Oxidoreductase</keyword>
<gene>
    <name evidence="4" type="ORF">CHU92_02365</name>
</gene>
<dbReference type="Pfam" id="PF00106">
    <property type="entry name" value="adh_short"/>
    <property type="match status" value="1"/>
</dbReference>
<keyword evidence="5" id="KW-1185">Reference proteome</keyword>
<dbReference type="InterPro" id="IPR051911">
    <property type="entry name" value="SDR_oxidoreductase"/>
</dbReference>
<dbReference type="PANTHER" id="PTHR43976:SF16">
    <property type="entry name" value="SHORT-CHAIN DEHYDROGENASE_REDUCTASE FAMILY PROTEIN"/>
    <property type="match status" value="1"/>
</dbReference>
<dbReference type="PANTHER" id="PTHR43976">
    <property type="entry name" value="SHORT CHAIN DEHYDROGENASE"/>
    <property type="match status" value="1"/>
</dbReference>
<sequence>MRRTILITGASSGIGLATANYFAKNNWLVFATMRNSEHYVNNQVENIVPLELDVTDKQKIKNCMDFVLKKVDKLDVIVNNAGFGGYGAFELSTPDQRQSMYDVNVFGMMNVIQEILPHFRANNSGLIINVSSIGGLMTYPLYSVYHSTKWAVEGFSESLNFELKHFGIGVKLIEPGVTKSNFVYGAQIMFKSNTVGDYDSYMNKLYLKVNETVARAIPSGKVAEKIFEAATDNKEKLRYPVGNSQSLILLKLRQILPLKLFIKLIRTRIEK</sequence>